<evidence type="ECO:0000313" key="11">
    <source>
        <dbReference type="EMBL" id="TQJ10873.1"/>
    </source>
</evidence>
<proteinExistence type="inferred from homology"/>
<feature type="site" description="Could be important to modulate the pK values of the two catalytic cysteine residues" evidence="8">
    <location>
        <position position="210"/>
    </location>
</feature>
<comment type="caution">
    <text evidence="8">Lacks conserved residue(s) required for the propagation of feature annotation.</text>
</comment>
<dbReference type="Proteomes" id="UP000317893">
    <property type="component" value="Unassembled WGS sequence"/>
</dbReference>
<dbReference type="EMBL" id="VFMN01000001">
    <property type="protein sequence ID" value="TQJ10873.1"/>
    <property type="molecule type" value="Genomic_DNA"/>
</dbReference>
<evidence type="ECO:0000256" key="1">
    <source>
        <dbReference type="ARBA" id="ARBA00005196"/>
    </source>
</evidence>
<dbReference type="InterPro" id="IPR001653">
    <property type="entry name" value="DAP_epimerase_DapF"/>
</dbReference>
<feature type="active site" description="Proton acceptor" evidence="8">
    <location>
        <position position="268"/>
    </location>
</feature>
<dbReference type="EC" id="5.1.1.7" evidence="3 8"/>
<feature type="active site" evidence="9">
    <location>
        <position position="127"/>
    </location>
</feature>
<evidence type="ECO:0000256" key="8">
    <source>
        <dbReference type="HAMAP-Rule" id="MF_00197"/>
    </source>
</evidence>
<feature type="active site" description="Proton donor" evidence="8">
    <location>
        <position position="127"/>
    </location>
</feature>
<feature type="site" description="Could be important to modulate the pK values of the two catalytic cysteine residues" evidence="8">
    <location>
        <position position="259"/>
    </location>
</feature>
<dbReference type="HAMAP" id="MF_00197">
    <property type="entry name" value="DAP_epimerase"/>
    <property type="match status" value="1"/>
</dbReference>
<comment type="catalytic activity">
    <reaction evidence="7 8">
        <text>(2S,6S)-2,6-diaminopimelate = meso-2,6-diaminopimelate</text>
        <dbReference type="Rhea" id="RHEA:15393"/>
        <dbReference type="ChEBI" id="CHEBI:57609"/>
        <dbReference type="ChEBI" id="CHEBI:57791"/>
        <dbReference type="EC" id="5.1.1.7"/>
    </reaction>
</comment>
<feature type="binding site" evidence="8">
    <location>
        <position position="55"/>
    </location>
    <ligand>
        <name>substrate</name>
    </ligand>
</feature>
<feature type="region of interest" description="Disordered" evidence="10">
    <location>
        <begin position="1"/>
        <end position="26"/>
    </location>
</feature>
<evidence type="ECO:0000256" key="9">
    <source>
        <dbReference type="PROSITE-ProRule" id="PRU10125"/>
    </source>
</evidence>
<keyword evidence="5 8" id="KW-0457">Lysine biosynthesis</keyword>
<dbReference type="NCBIfam" id="TIGR00652">
    <property type="entry name" value="DapF"/>
    <property type="match status" value="1"/>
</dbReference>
<protein>
    <recommendedName>
        <fullName evidence="3 8">Diaminopimelate epimerase</fullName>
        <shortName evidence="8">DAP epimerase</shortName>
        <ecNumber evidence="3 8">5.1.1.7</ecNumber>
    </recommendedName>
    <alternativeName>
        <fullName evidence="8">PLP-independent amino acid racemase</fullName>
    </alternativeName>
</protein>
<comment type="caution">
    <text evidence="11">The sequence shown here is derived from an EMBL/GenBank/DDBJ whole genome shotgun (WGS) entry which is preliminary data.</text>
</comment>
<feature type="binding site" evidence="8">
    <location>
        <position position="118"/>
    </location>
    <ligand>
        <name>substrate</name>
    </ligand>
</feature>
<feature type="binding site" evidence="8">
    <location>
        <begin position="259"/>
        <end position="260"/>
    </location>
    <ligand>
        <name>substrate</name>
    </ligand>
</feature>
<feature type="binding site" evidence="8">
    <location>
        <position position="208"/>
    </location>
    <ligand>
        <name>substrate</name>
    </ligand>
</feature>
<feature type="binding site" evidence="8">
    <location>
        <begin position="269"/>
        <end position="270"/>
    </location>
    <ligand>
        <name>substrate</name>
    </ligand>
</feature>
<accession>A0A542E6A8</accession>
<reference evidence="11 12" key="1">
    <citation type="submission" date="2019-06" db="EMBL/GenBank/DDBJ databases">
        <title>Sequencing the genomes of 1000 actinobacteria strains.</title>
        <authorList>
            <person name="Klenk H.-P."/>
        </authorList>
    </citation>
    <scope>NUCLEOTIDE SEQUENCE [LARGE SCALE GENOMIC DNA]</scope>
    <source>
        <strain evidence="11 12">DSM 18607</strain>
    </source>
</reference>
<dbReference type="Gene3D" id="3.10.310.10">
    <property type="entry name" value="Diaminopimelate Epimerase, Chain A, domain 1"/>
    <property type="match status" value="2"/>
</dbReference>
<sequence length="335" mass="35314">MPRRRRTSPEEHIAHPPASRVKHPPIPLRGVGTGCQTDPVTPTSLPFTKGHGTENDFVLVPDPDGSLDLAPQHVSALADRRAGLGGDGVIRVVPTLHAHEPEVRAQADEASWFMDYRNADGSPAEMCGNGTRVFAEYLRREGMETEAEFAIATRAGTKSVRAVDGGWAVDLGPWRVVDPATARARGGDALVTPYGGPTLPGLTLDLGNPHTVVVLPPELDLADLDLTRAPRVEPEPPHGTNVELVRAVGPGHIALRVHERGVGETRSCGTGAAAAALAVRWWEGIVDDVPGDDSGADRWTVDVPGGRLTVIALPGDHVELSGPAVLLADGTVTLP</sequence>
<evidence type="ECO:0000256" key="3">
    <source>
        <dbReference type="ARBA" id="ARBA00013080"/>
    </source>
</evidence>
<dbReference type="GO" id="GO:0009089">
    <property type="term" value="P:lysine biosynthetic process via diaminopimelate"/>
    <property type="evidence" value="ECO:0007669"/>
    <property type="project" value="UniProtKB-UniRule"/>
</dbReference>
<dbReference type="GO" id="GO:0008837">
    <property type="term" value="F:diaminopimelate epimerase activity"/>
    <property type="evidence" value="ECO:0007669"/>
    <property type="project" value="UniProtKB-UniRule"/>
</dbReference>
<dbReference type="Pfam" id="PF01678">
    <property type="entry name" value="DAP_epimerase"/>
    <property type="match status" value="2"/>
</dbReference>
<keyword evidence="4 8" id="KW-0028">Amino-acid biosynthesis</keyword>
<evidence type="ECO:0000313" key="12">
    <source>
        <dbReference type="Proteomes" id="UP000317893"/>
    </source>
</evidence>
<dbReference type="InterPro" id="IPR018510">
    <property type="entry name" value="DAP_epimerase_AS"/>
</dbReference>
<comment type="function">
    <text evidence="8">Catalyzes the stereoinversion of LL-2,6-diaminopimelate (L,L-DAP) to meso-diaminopimelate (meso-DAP), a precursor of L-lysine and an essential component of the bacterial peptidoglycan.</text>
</comment>
<keyword evidence="12" id="KW-1185">Reference proteome</keyword>
<evidence type="ECO:0000256" key="4">
    <source>
        <dbReference type="ARBA" id="ARBA00022605"/>
    </source>
</evidence>
<comment type="similarity">
    <text evidence="2 8">Belongs to the diaminopimelate epimerase family.</text>
</comment>
<dbReference type="AlphaFoldDB" id="A0A542E6A8"/>
<name>A0A542E6A8_9MICO</name>
<feature type="binding site" evidence="8">
    <location>
        <begin position="128"/>
        <end position="129"/>
    </location>
    <ligand>
        <name>substrate</name>
    </ligand>
</feature>
<comment type="pathway">
    <text evidence="1 8">Amino-acid biosynthesis; L-lysine biosynthesis via DAP pathway; DL-2,6-diaminopimelate from LL-2,6-diaminopimelate: step 1/1.</text>
</comment>
<keyword evidence="6 8" id="KW-0413">Isomerase</keyword>
<comment type="subcellular location">
    <subcellularLocation>
        <location evidence="8">Cytoplasm</location>
    </subcellularLocation>
</comment>
<organism evidence="11 12">
    <name type="scientific">Lapillicoccus jejuensis</name>
    <dbReference type="NCBI Taxonomy" id="402171"/>
    <lineage>
        <taxon>Bacteria</taxon>
        <taxon>Bacillati</taxon>
        <taxon>Actinomycetota</taxon>
        <taxon>Actinomycetes</taxon>
        <taxon>Micrococcales</taxon>
        <taxon>Intrasporangiaceae</taxon>
        <taxon>Lapillicoccus</taxon>
    </lineage>
</organism>
<gene>
    <name evidence="8" type="primary">dapF</name>
    <name evidence="11" type="ORF">FB458_4015</name>
</gene>
<evidence type="ECO:0000256" key="6">
    <source>
        <dbReference type="ARBA" id="ARBA00023235"/>
    </source>
</evidence>
<keyword evidence="8" id="KW-0963">Cytoplasm</keyword>
<comment type="subunit">
    <text evidence="8">Homodimer.</text>
</comment>
<evidence type="ECO:0000256" key="2">
    <source>
        <dbReference type="ARBA" id="ARBA00010219"/>
    </source>
</evidence>
<dbReference type="SUPFAM" id="SSF54506">
    <property type="entry name" value="Diaminopimelate epimerase-like"/>
    <property type="match status" value="2"/>
</dbReference>
<dbReference type="PANTHER" id="PTHR31689:SF0">
    <property type="entry name" value="DIAMINOPIMELATE EPIMERASE"/>
    <property type="match status" value="1"/>
</dbReference>
<dbReference type="GO" id="GO:0005829">
    <property type="term" value="C:cytosol"/>
    <property type="evidence" value="ECO:0007669"/>
    <property type="project" value="TreeGrafter"/>
</dbReference>
<feature type="binding site" evidence="8">
    <location>
        <position position="241"/>
    </location>
    <ligand>
        <name>substrate</name>
    </ligand>
</feature>
<dbReference type="PROSITE" id="PS01326">
    <property type="entry name" value="DAP_EPIMERASE"/>
    <property type="match status" value="1"/>
</dbReference>
<evidence type="ECO:0000256" key="5">
    <source>
        <dbReference type="ARBA" id="ARBA00023154"/>
    </source>
</evidence>
<dbReference type="PANTHER" id="PTHR31689">
    <property type="entry name" value="DIAMINOPIMELATE EPIMERASE, CHLOROPLASTIC"/>
    <property type="match status" value="1"/>
</dbReference>
<evidence type="ECO:0000256" key="7">
    <source>
        <dbReference type="ARBA" id="ARBA00051712"/>
    </source>
</evidence>
<evidence type="ECO:0000256" key="10">
    <source>
        <dbReference type="SAM" id="MobiDB-lite"/>
    </source>
</evidence>
<dbReference type="UniPathway" id="UPA00034">
    <property type="reaction ID" value="UER00025"/>
</dbReference>